<organism evidence="2 3">
    <name type="scientific">Boletus edulis BED1</name>
    <dbReference type="NCBI Taxonomy" id="1328754"/>
    <lineage>
        <taxon>Eukaryota</taxon>
        <taxon>Fungi</taxon>
        <taxon>Dikarya</taxon>
        <taxon>Basidiomycota</taxon>
        <taxon>Agaricomycotina</taxon>
        <taxon>Agaricomycetes</taxon>
        <taxon>Agaricomycetidae</taxon>
        <taxon>Boletales</taxon>
        <taxon>Boletineae</taxon>
        <taxon>Boletaceae</taxon>
        <taxon>Boletoideae</taxon>
        <taxon>Boletus</taxon>
    </lineage>
</organism>
<keyword evidence="1" id="KW-1133">Transmembrane helix</keyword>
<keyword evidence="1" id="KW-0472">Membrane</keyword>
<proteinExistence type="predicted"/>
<dbReference type="EMBL" id="WHUW01000010">
    <property type="protein sequence ID" value="KAF8441794.1"/>
    <property type="molecule type" value="Genomic_DNA"/>
</dbReference>
<dbReference type="AlphaFoldDB" id="A0AAD4GG35"/>
<dbReference type="Proteomes" id="UP001194468">
    <property type="component" value="Unassembled WGS sequence"/>
</dbReference>
<protein>
    <submittedName>
        <fullName evidence="2">Uncharacterized protein</fullName>
    </submittedName>
</protein>
<reference evidence="2" key="1">
    <citation type="submission" date="2019-10" db="EMBL/GenBank/DDBJ databases">
        <authorList>
            <consortium name="DOE Joint Genome Institute"/>
            <person name="Kuo A."/>
            <person name="Miyauchi S."/>
            <person name="Kiss E."/>
            <person name="Drula E."/>
            <person name="Kohler A."/>
            <person name="Sanchez-Garcia M."/>
            <person name="Andreopoulos B."/>
            <person name="Barry K.W."/>
            <person name="Bonito G."/>
            <person name="Buee M."/>
            <person name="Carver A."/>
            <person name="Chen C."/>
            <person name="Cichocki N."/>
            <person name="Clum A."/>
            <person name="Culley D."/>
            <person name="Crous P.W."/>
            <person name="Fauchery L."/>
            <person name="Girlanda M."/>
            <person name="Hayes R."/>
            <person name="Keri Z."/>
            <person name="LaButti K."/>
            <person name="Lipzen A."/>
            <person name="Lombard V."/>
            <person name="Magnuson J."/>
            <person name="Maillard F."/>
            <person name="Morin E."/>
            <person name="Murat C."/>
            <person name="Nolan M."/>
            <person name="Ohm R."/>
            <person name="Pangilinan J."/>
            <person name="Pereira M."/>
            <person name="Perotto S."/>
            <person name="Peter M."/>
            <person name="Riley R."/>
            <person name="Sitrit Y."/>
            <person name="Stielow B."/>
            <person name="Szollosi G."/>
            <person name="Zifcakova L."/>
            <person name="Stursova M."/>
            <person name="Spatafora J.W."/>
            <person name="Tedersoo L."/>
            <person name="Vaario L.-M."/>
            <person name="Yamada A."/>
            <person name="Yan M."/>
            <person name="Wang P."/>
            <person name="Xu J."/>
            <person name="Bruns T."/>
            <person name="Baldrian P."/>
            <person name="Vilgalys R."/>
            <person name="Henrissat B."/>
            <person name="Grigoriev I.V."/>
            <person name="Hibbett D."/>
            <person name="Nagy L.G."/>
            <person name="Martin F.M."/>
        </authorList>
    </citation>
    <scope>NUCLEOTIDE SEQUENCE</scope>
    <source>
        <strain evidence="2">BED1</strain>
    </source>
</reference>
<comment type="caution">
    <text evidence="2">The sequence shown here is derived from an EMBL/GenBank/DDBJ whole genome shotgun (WGS) entry which is preliminary data.</text>
</comment>
<accession>A0AAD4GG35</accession>
<evidence type="ECO:0000256" key="1">
    <source>
        <dbReference type="SAM" id="Phobius"/>
    </source>
</evidence>
<name>A0AAD4GG35_BOLED</name>
<reference evidence="2" key="2">
    <citation type="journal article" date="2020" name="Nat. Commun.">
        <title>Large-scale genome sequencing of mycorrhizal fungi provides insights into the early evolution of symbiotic traits.</title>
        <authorList>
            <person name="Miyauchi S."/>
            <person name="Kiss E."/>
            <person name="Kuo A."/>
            <person name="Drula E."/>
            <person name="Kohler A."/>
            <person name="Sanchez-Garcia M."/>
            <person name="Morin E."/>
            <person name="Andreopoulos B."/>
            <person name="Barry K.W."/>
            <person name="Bonito G."/>
            <person name="Buee M."/>
            <person name="Carver A."/>
            <person name="Chen C."/>
            <person name="Cichocki N."/>
            <person name="Clum A."/>
            <person name="Culley D."/>
            <person name="Crous P.W."/>
            <person name="Fauchery L."/>
            <person name="Girlanda M."/>
            <person name="Hayes R.D."/>
            <person name="Keri Z."/>
            <person name="LaButti K."/>
            <person name="Lipzen A."/>
            <person name="Lombard V."/>
            <person name="Magnuson J."/>
            <person name="Maillard F."/>
            <person name="Murat C."/>
            <person name="Nolan M."/>
            <person name="Ohm R.A."/>
            <person name="Pangilinan J."/>
            <person name="Pereira M.F."/>
            <person name="Perotto S."/>
            <person name="Peter M."/>
            <person name="Pfister S."/>
            <person name="Riley R."/>
            <person name="Sitrit Y."/>
            <person name="Stielow J.B."/>
            <person name="Szollosi G."/>
            <person name="Zifcakova L."/>
            <person name="Stursova M."/>
            <person name="Spatafora J.W."/>
            <person name="Tedersoo L."/>
            <person name="Vaario L.M."/>
            <person name="Yamada A."/>
            <person name="Yan M."/>
            <person name="Wang P."/>
            <person name="Xu J."/>
            <person name="Bruns T."/>
            <person name="Baldrian P."/>
            <person name="Vilgalys R."/>
            <person name="Dunand C."/>
            <person name="Henrissat B."/>
            <person name="Grigoriev I.V."/>
            <person name="Hibbett D."/>
            <person name="Nagy L.G."/>
            <person name="Martin F.M."/>
        </authorList>
    </citation>
    <scope>NUCLEOTIDE SEQUENCE</scope>
    <source>
        <strain evidence="2">BED1</strain>
    </source>
</reference>
<gene>
    <name evidence="2" type="ORF">L210DRAFT_3645015</name>
</gene>
<feature type="transmembrane region" description="Helical" evidence="1">
    <location>
        <begin position="20"/>
        <end position="40"/>
    </location>
</feature>
<evidence type="ECO:0000313" key="2">
    <source>
        <dbReference type="EMBL" id="KAF8441794.1"/>
    </source>
</evidence>
<feature type="transmembrane region" description="Helical" evidence="1">
    <location>
        <begin position="60"/>
        <end position="82"/>
    </location>
</feature>
<evidence type="ECO:0000313" key="3">
    <source>
        <dbReference type="Proteomes" id="UP001194468"/>
    </source>
</evidence>
<keyword evidence="3" id="KW-1185">Reference proteome</keyword>
<sequence>MDWSWNGIIVSVAYQRVCDWQHNIGSTAIAIIMSLLHFLYDDLDASNSKKAFRSNMVRQLLNSAHLHLSVLFWMACEGYIMYATIQAMEGKNSVPKTPVKWNEHSGKESHFALAFSNQNWGSSTRMLTERVKERTASQIASIVEKVQETPLMFTGSKRDAGSSRTSASTDLSILSALPSGAQLPPLVIIPVHFLTTPI</sequence>
<keyword evidence="1" id="KW-0812">Transmembrane</keyword>